<evidence type="ECO:0000313" key="4">
    <source>
        <dbReference type="Proteomes" id="UP000216300"/>
    </source>
</evidence>
<dbReference type="OrthoDB" id="9808747at2"/>
<protein>
    <submittedName>
        <fullName evidence="3">PHP domain-containing protein</fullName>
    </submittedName>
</protein>
<dbReference type="Proteomes" id="UP000216533">
    <property type="component" value="Unassembled WGS sequence"/>
</dbReference>
<evidence type="ECO:0000313" key="3">
    <source>
        <dbReference type="EMBL" id="OYN90836.1"/>
    </source>
</evidence>
<dbReference type="RefSeq" id="WP_094451460.1">
    <property type="nucleotide sequence ID" value="NZ_NMVI01000025.1"/>
</dbReference>
<dbReference type="InterPro" id="IPR050243">
    <property type="entry name" value="PHP_phosphatase"/>
</dbReference>
<dbReference type="InterPro" id="IPR027421">
    <property type="entry name" value="DNA_pol_lamdba_lyase_dom_sf"/>
</dbReference>
<dbReference type="GO" id="GO:0042578">
    <property type="term" value="F:phosphoric ester hydrolase activity"/>
    <property type="evidence" value="ECO:0007669"/>
    <property type="project" value="TreeGrafter"/>
</dbReference>
<evidence type="ECO:0000259" key="1">
    <source>
        <dbReference type="SMART" id="SM00481"/>
    </source>
</evidence>
<dbReference type="SUPFAM" id="SSF47802">
    <property type="entry name" value="DNA polymerase beta, N-terminal domain-like"/>
    <property type="match status" value="1"/>
</dbReference>
<accession>A0A255EH30</accession>
<dbReference type="InterPro" id="IPR003141">
    <property type="entry name" value="Pol/His_phosphatase_N"/>
</dbReference>
<dbReference type="NCBIfam" id="NF005928">
    <property type="entry name" value="PRK07945.1"/>
    <property type="match status" value="1"/>
</dbReference>
<evidence type="ECO:0000313" key="2">
    <source>
        <dbReference type="EMBL" id="OYN85355.1"/>
    </source>
</evidence>
<dbReference type="Proteomes" id="UP000216300">
    <property type="component" value="Unassembled WGS sequence"/>
</dbReference>
<organism evidence="3 4">
    <name type="scientific">Parenemella sanctibonifatiensis</name>
    <dbReference type="NCBI Taxonomy" id="2016505"/>
    <lineage>
        <taxon>Bacteria</taxon>
        <taxon>Bacillati</taxon>
        <taxon>Actinomycetota</taxon>
        <taxon>Actinomycetes</taxon>
        <taxon>Propionibacteriales</taxon>
        <taxon>Propionibacteriaceae</taxon>
        <taxon>Parenemella</taxon>
    </lineage>
</organism>
<dbReference type="FunFam" id="3.20.20.140:FF:000047">
    <property type="entry name" value="PHP domain-containing protein"/>
    <property type="match status" value="1"/>
</dbReference>
<dbReference type="CDD" id="cd07436">
    <property type="entry name" value="PHP_PolX"/>
    <property type="match status" value="1"/>
</dbReference>
<dbReference type="EMBL" id="NMVJ01000006">
    <property type="protein sequence ID" value="OYN90836.1"/>
    <property type="molecule type" value="Genomic_DNA"/>
</dbReference>
<dbReference type="Gene3D" id="3.20.20.140">
    <property type="entry name" value="Metal-dependent hydrolases"/>
    <property type="match status" value="1"/>
</dbReference>
<dbReference type="SMART" id="SM00481">
    <property type="entry name" value="POLIIIAc"/>
    <property type="match status" value="1"/>
</dbReference>
<comment type="caution">
    <text evidence="3">The sequence shown here is derived from an EMBL/GenBank/DDBJ whole genome shotgun (WGS) entry which is preliminary data.</text>
</comment>
<dbReference type="GO" id="GO:0005829">
    <property type="term" value="C:cytosol"/>
    <property type="evidence" value="ECO:0007669"/>
    <property type="project" value="TreeGrafter"/>
</dbReference>
<dbReference type="Gene3D" id="1.10.150.110">
    <property type="entry name" value="DNA polymerase beta, N-terminal domain-like"/>
    <property type="match status" value="1"/>
</dbReference>
<dbReference type="PANTHER" id="PTHR36928:SF1">
    <property type="entry name" value="PHOSPHATASE YCDX-RELATED"/>
    <property type="match status" value="1"/>
</dbReference>
<keyword evidence="4" id="KW-1185">Reference proteome</keyword>
<reference evidence="4 5" key="1">
    <citation type="submission" date="2017-07" db="EMBL/GenBank/DDBJ databases">
        <title>Draft whole genome sequences of clinical Proprionibacteriaceae strains.</title>
        <authorList>
            <person name="Bernier A.-M."/>
            <person name="Bernard K."/>
            <person name="Domingo M.-C."/>
        </authorList>
    </citation>
    <scope>NUCLEOTIDE SEQUENCE [LARGE SCALE GENOMIC DNA]</scope>
    <source>
        <strain evidence="3 4">NML 150081</strain>
        <strain evidence="2 5">NML 160184</strain>
    </source>
</reference>
<dbReference type="InterPro" id="IPR016195">
    <property type="entry name" value="Pol/histidinol_Pase-like"/>
</dbReference>
<dbReference type="GO" id="GO:0008270">
    <property type="term" value="F:zinc ion binding"/>
    <property type="evidence" value="ECO:0007669"/>
    <property type="project" value="TreeGrafter"/>
</dbReference>
<evidence type="ECO:0000313" key="5">
    <source>
        <dbReference type="Proteomes" id="UP000216533"/>
    </source>
</evidence>
<name>A0A255EH30_9ACTN</name>
<proteinExistence type="predicted"/>
<gene>
    <name evidence="3" type="ORF">CGZ91_04875</name>
    <name evidence="2" type="ORF">CGZ92_11195</name>
</gene>
<dbReference type="SUPFAM" id="SSF89550">
    <property type="entry name" value="PHP domain-like"/>
    <property type="match status" value="1"/>
</dbReference>
<dbReference type="AlphaFoldDB" id="A0A255EH30"/>
<dbReference type="EMBL" id="NMVI01000025">
    <property type="protein sequence ID" value="OYN85355.1"/>
    <property type="molecule type" value="Genomic_DNA"/>
</dbReference>
<feature type="domain" description="Polymerase/histidinol phosphatase N-terminal" evidence="1">
    <location>
        <begin position="106"/>
        <end position="189"/>
    </location>
</feature>
<sequence length="348" mass="37318">MRPVTPDLWPAEPDPAAALREVAFWLEFEGADSRRCEAFRRAAAVWTRHGGPEVTDPQKLTGLGPSTAAVVKEAMAGEVPQRLRELRERAEPVPGSDTAMYAALRGDLHTHSTWSDGGAPIADMVEVAGLLSHEYYLVTDHSPRLKVANGLDATRLQAQADEIAALNTDLRARGRGPVVLHGSEVDILADGGLDHSPASLDGLDAIVASVHSDLRSDAQTMTRRMVRAIAHPSTTVLGHCTGRKLARGEVVRPPSDFDAEVVFAACAAYGVAVEINARPERQDPPEQLLELAASAGCLFSIDSDAHATGQLTNLALGCQRAEAVGIDADRVITTWSLERLRAWLDDRG</sequence>
<dbReference type="PANTHER" id="PTHR36928">
    <property type="entry name" value="PHOSPHATASE YCDX-RELATED"/>
    <property type="match status" value="1"/>
</dbReference>
<dbReference type="InterPro" id="IPR047967">
    <property type="entry name" value="PolX_PHP"/>
</dbReference>
<accession>A0A255E773</accession>